<dbReference type="PANTHER" id="PTHR31216:SF11">
    <property type="entry name" value="SERPENTINE RECEPTOR CLASS BETA-16-RELATED"/>
    <property type="match status" value="1"/>
</dbReference>
<feature type="transmembrane region" description="Helical" evidence="6">
    <location>
        <begin position="112"/>
        <end position="134"/>
    </location>
</feature>
<evidence type="ECO:0000256" key="5">
    <source>
        <dbReference type="ARBA" id="ARBA00023136"/>
    </source>
</evidence>
<evidence type="ECO:0000256" key="2">
    <source>
        <dbReference type="ARBA" id="ARBA00006860"/>
    </source>
</evidence>
<name>A0A1I7ZUY1_9BILA</name>
<keyword evidence="7" id="KW-1185">Reference proteome</keyword>
<dbReference type="Gene3D" id="1.20.1070.10">
    <property type="entry name" value="Rhodopsin 7-helix transmembrane proteins"/>
    <property type="match status" value="1"/>
</dbReference>
<accession>A0A1I7ZUY1</accession>
<comment type="similarity">
    <text evidence="2">Belongs to the nematode receptor-like protein srb family.</text>
</comment>
<dbReference type="WBParaSite" id="L893_g30172.t1">
    <property type="protein sequence ID" value="L893_g30172.t1"/>
    <property type="gene ID" value="L893_g30172"/>
</dbReference>
<evidence type="ECO:0000256" key="4">
    <source>
        <dbReference type="ARBA" id="ARBA00022989"/>
    </source>
</evidence>
<feature type="transmembrane region" description="Helical" evidence="6">
    <location>
        <begin position="63"/>
        <end position="82"/>
    </location>
</feature>
<organism evidence="7 8">
    <name type="scientific">Steinernema glaseri</name>
    <dbReference type="NCBI Taxonomy" id="37863"/>
    <lineage>
        <taxon>Eukaryota</taxon>
        <taxon>Metazoa</taxon>
        <taxon>Ecdysozoa</taxon>
        <taxon>Nematoda</taxon>
        <taxon>Chromadorea</taxon>
        <taxon>Rhabditida</taxon>
        <taxon>Tylenchina</taxon>
        <taxon>Panagrolaimomorpha</taxon>
        <taxon>Strongyloidoidea</taxon>
        <taxon>Steinernematidae</taxon>
        <taxon>Steinernema</taxon>
    </lineage>
</organism>
<dbReference type="GO" id="GO:0004888">
    <property type="term" value="F:transmembrane signaling receptor activity"/>
    <property type="evidence" value="ECO:0007669"/>
    <property type="project" value="InterPro"/>
</dbReference>
<feature type="transmembrane region" description="Helical" evidence="6">
    <location>
        <begin position="291"/>
        <end position="311"/>
    </location>
</feature>
<evidence type="ECO:0000256" key="3">
    <source>
        <dbReference type="ARBA" id="ARBA00022692"/>
    </source>
</evidence>
<dbReference type="AlphaFoldDB" id="A0A1I7ZUY1"/>
<dbReference type="SUPFAM" id="SSF81321">
    <property type="entry name" value="Family A G protein-coupled receptor-like"/>
    <property type="match status" value="1"/>
</dbReference>
<protein>
    <submittedName>
        <fullName evidence="8">G_PROTEIN_RECEP_F1_2 domain-containing protein</fullName>
    </submittedName>
</protein>
<reference evidence="8" key="1">
    <citation type="submission" date="2016-11" db="UniProtKB">
        <authorList>
            <consortium name="WormBaseParasite"/>
        </authorList>
    </citation>
    <scope>IDENTIFICATION</scope>
</reference>
<keyword evidence="3 6" id="KW-0812">Transmembrane</keyword>
<dbReference type="InterPro" id="IPR019408">
    <property type="entry name" value="7TM_GPCR_serpentine_rcpt_Srab"/>
</dbReference>
<keyword evidence="5 6" id="KW-0472">Membrane</keyword>
<feature type="transmembrane region" description="Helical" evidence="6">
    <location>
        <begin position="207"/>
        <end position="230"/>
    </location>
</feature>
<feature type="transmembrane region" description="Helical" evidence="6">
    <location>
        <begin position="251"/>
        <end position="271"/>
    </location>
</feature>
<dbReference type="PANTHER" id="PTHR31216">
    <property type="entry name" value="SERPENTINE RECEPTOR CLASS BETA-1-RELATED-RELATED"/>
    <property type="match status" value="1"/>
</dbReference>
<dbReference type="GO" id="GO:0007606">
    <property type="term" value="P:sensory perception of chemical stimulus"/>
    <property type="evidence" value="ECO:0007669"/>
    <property type="project" value="InterPro"/>
</dbReference>
<feature type="transmembrane region" description="Helical" evidence="6">
    <location>
        <begin position="155"/>
        <end position="173"/>
    </location>
</feature>
<keyword evidence="4 6" id="KW-1133">Transmembrane helix</keyword>
<comment type="subcellular location">
    <subcellularLocation>
        <location evidence="1">Membrane</location>
        <topology evidence="1">Multi-pass membrane protein</topology>
    </subcellularLocation>
</comment>
<dbReference type="GO" id="GO:0016020">
    <property type="term" value="C:membrane"/>
    <property type="evidence" value="ECO:0007669"/>
    <property type="project" value="UniProtKB-SubCell"/>
</dbReference>
<sequence>MPHHEPYDPSHSFLMECRHAISFSQNPLIIGYLTVKTLFSTVGLGLCVVLFLRETDLRKTLHFNARLIIVVHFLSVMVNSLAQATTGAYDLLRFTVLTSTGKCSVPLLSHKYAVFVNVPVILSQNMDSLTLVALGIERTVATVLAKNYEKKKHRLISLSLLMISSLVSIWWIVRFFQKGHSKHAEHNLYSMITVPSEVSGDNRLNSLFLALLEIVILVIFVVLLAFNLKLKRAARRVSAPLAMKYQVEENLASVTVLLSMAFVQVLIYTVTFGLNFLLGHHHDLDHENESSLLFTNVSVIYHVALPIIWLIQARQKRKSVSRQAQSRIGSLAQDETKTHFDILKDLFHENAHKIGR</sequence>
<dbReference type="InterPro" id="IPR002184">
    <property type="entry name" value="7TM_GPCR_serpentine_rcpt_Srb"/>
</dbReference>
<evidence type="ECO:0000256" key="1">
    <source>
        <dbReference type="ARBA" id="ARBA00004141"/>
    </source>
</evidence>
<feature type="transmembrane region" description="Helical" evidence="6">
    <location>
        <begin position="29"/>
        <end position="51"/>
    </location>
</feature>
<dbReference type="Proteomes" id="UP000095287">
    <property type="component" value="Unplaced"/>
</dbReference>
<proteinExistence type="inferred from homology"/>
<evidence type="ECO:0000256" key="6">
    <source>
        <dbReference type="SAM" id="Phobius"/>
    </source>
</evidence>
<evidence type="ECO:0000313" key="8">
    <source>
        <dbReference type="WBParaSite" id="L893_g30172.t1"/>
    </source>
</evidence>
<evidence type="ECO:0000313" key="7">
    <source>
        <dbReference type="Proteomes" id="UP000095287"/>
    </source>
</evidence>
<dbReference type="Pfam" id="PF10292">
    <property type="entry name" value="7TM_GPCR_Srab"/>
    <property type="match status" value="1"/>
</dbReference>